<feature type="region of interest" description="Disordered" evidence="1">
    <location>
        <begin position="635"/>
        <end position="702"/>
    </location>
</feature>
<feature type="compositionally biased region" description="Polar residues" evidence="1">
    <location>
        <begin position="726"/>
        <end position="752"/>
    </location>
</feature>
<name>A0A6A6UM40_9PEZI</name>
<dbReference type="GO" id="GO:0016020">
    <property type="term" value="C:membrane"/>
    <property type="evidence" value="ECO:0007669"/>
    <property type="project" value="InterPro"/>
</dbReference>
<keyword evidence="4" id="KW-1185">Reference proteome</keyword>
<feature type="compositionally biased region" description="Polar residues" evidence="1">
    <location>
        <begin position="666"/>
        <end position="684"/>
    </location>
</feature>
<dbReference type="PANTHER" id="PTHR47685">
    <property type="entry name" value="MAGNESIUM TRANSPORT PROTEIN CORA"/>
    <property type="match status" value="1"/>
</dbReference>
<reference evidence="3" key="1">
    <citation type="journal article" date="2020" name="Stud. Mycol.">
        <title>101 Dothideomycetes genomes: a test case for predicting lifestyles and emergence of pathogens.</title>
        <authorList>
            <person name="Haridas S."/>
            <person name="Albert R."/>
            <person name="Binder M."/>
            <person name="Bloem J."/>
            <person name="Labutti K."/>
            <person name="Salamov A."/>
            <person name="Andreopoulos B."/>
            <person name="Baker S."/>
            <person name="Barry K."/>
            <person name="Bills G."/>
            <person name="Bluhm B."/>
            <person name="Cannon C."/>
            <person name="Castanera R."/>
            <person name="Culley D."/>
            <person name="Daum C."/>
            <person name="Ezra D."/>
            <person name="Gonzalez J."/>
            <person name="Henrissat B."/>
            <person name="Kuo A."/>
            <person name="Liang C."/>
            <person name="Lipzen A."/>
            <person name="Lutzoni F."/>
            <person name="Magnuson J."/>
            <person name="Mondo S."/>
            <person name="Nolan M."/>
            <person name="Ohm R."/>
            <person name="Pangilinan J."/>
            <person name="Park H.-J."/>
            <person name="Ramirez L."/>
            <person name="Alfaro M."/>
            <person name="Sun H."/>
            <person name="Tritt A."/>
            <person name="Yoshinaga Y."/>
            <person name="Zwiers L.-H."/>
            <person name="Turgeon B."/>
            <person name="Goodwin S."/>
            <person name="Spatafora J."/>
            <person name="Crous P."/>
            <person name="Grigoriev I."/>
        </authorList>
    </citation>
    <scope>NUCLEOTIDE SEQUENCE</scope>
    <source>
        <strain evidence="3">CBS 115976</strain>
    </source>
</reference>
<dbReference type="InterPro" id="IPR002523">
    <property type="entry name" value="MgTranspt_CorA/ZnTranspt_ZntB"/>
</dbReference>
<evidence type="ECO:0000256" key="1">
    <source>
        <dbReference type="SAM" id="MobiDB-lite"/>
    </source>
</evidence>
<feature type="transmembrane region" description="Helical" evidence="2">
    <location>
        <begin position="555"/>
        <end position="577"/>
    </location>
</feature>
<keyword evidence="2" id="KW-1133">Transmembrane helix</keyword>
<dbReference type="Gene3D" id="1.20.58.340">
    <property type="entry name" value="Magnesium transport protein CorA, transmembrane region"/>
    <property type="match status" value="1"/>
</dbReference>
<proteinExistence type="predicted"/>
<evidence type="ECO:0000313" key="4">
    <source>
        <dbReference type="Proteomes" id="UP000799302"/>
    </source>
</evidence>
<gene>
    <name evidence="3" type="ORF">BT63DRAFT_185181</name>
</gene>
<organism evidence="3 4">
    <name type="scientific">Microthyrium microscopicum</name>
    <dbReference type="NCBI Taxonomy" id="703497"/>
    <lineage>
        <taxon>Eukaryota</taxon>
        <taxon>Fungi</taxon>
        <taxon>Dikarya</taxon>
        <taxon>Ascomycota</taxon>
        <taxon>Pezizomycotina</taxon>
        <taxon>Dothideomycetes</taxon>
        <taxon>Dothideomycetes incertae sedis</taxon>
        <taxon>Microthyriales</taxon>
        <taxon>Microthyriaceae</taxon>
        <taxon>Microthyrium</taxon>
    </lineage>
</organism>
<evidence type="ECO:0000256" key="2">
    <source>
        <dbReference type="SAM" id="Phobius"/>
    </source>
</evidence>
<dbReference type="GO" id="GO:0046873">
    <property type="term" value="F:metal ion transmembrane transporter activity"/>
    <property type="evidence" value="ECO:0007669"/>
    <property type="project" value="InterPro"/>
</dbReference>
<protein>
    <recommendedName>
        <fullName evidence="5">Cora-domain-containing protein</fullName>
    </recommendedName>
</protein>
<evidence type="ECO:0008006" key="5">
    <source>
        <dbReference type="Google" id="ProtNLM"/>
    </source>
</evidence>
<keyword evidence="2" id="KW-0472">Membrane</keyword>
<accession>A0A6A6UM40</accession>
<keyword evidence="2" id="KW-0812">Transmembrane</keyword>
<feature type="region of interest" description="Disordered" evidence="1">
    <location>
        <begin position="722"/>
        <end position="808"/>
    </location>
</feature>
<dbReference type="EMBL" id="MU004232">
    <property type="protein sequence ID" value="KAF2671984.1"/>
    <property type="molecule type" value="Genomic_DNA"/>
</dbReference>
<feature type="compositionally biased region" description="Polar residues" evidence="1">
    <location>
        <begin position="760"/>
        <end position="794"/>
    </location>
</feature>
<dbReference type="PANTHER" id="PTHR47685:SF1">
    <property type="entry name" value="MAGNESIUM TRANSPORT PROTEIN CORA"/>
    <property type="match status" value="1"/>
</dbReference>
<sequence length="808" mass="91248">MSSRYITFDLGRRDQAEFAALSKPEDVARDFAAAIFEFFVDQDGVVSRKRHDCTMYDLIYGSEVDAMSSRPQPSFRWIHIPHNWIIWVKKIMTKTDFGMDFSAFEYYCAFYQTQCRAMGLATMSPTCQPLPGEFPASRDELYSKFMVFMPMFGLNCHPQSDDASNVGNCCCAGALLQSRLQFWHLNYYTQTGGQNLYTSTGQTLGQYLNCNGLYRSYLEQNEIDGRRRTRDEENIGQNADPFDLEVDRLWLWNDSHTVITAFPSFPTGSQSLLDKILCFLEKPTQAPMKTITNLIMCIIRQGSGISMFHTLYNDQLLNVFEYLNRAISTIRDDHSILQNQFEELWKDLKSIELPDPEYTHSFNLQEYVKKTDQMFIAQTTDKKIFGQINPSSWNTNGEILLISQIDNLELQVSHITALMNDQSTLVKKFVKFIFRQQKLQGESDEEAYERVLEEVHYDISRSLIELGRLDFQASRAREKIDYLISIKNSLRTRWESDMNLDMATSAAKQNQAILIFTIFTMIFLPSSFIAAVFTIPIREFPSSASGSISLPLSYVVKNMSTFTVAVVVPSIVIAFNLQRLSRWKDRIIAISPMTQNVSSRISLMKRSIWKKLRGKKYIDQEAGREEDICPHMHEEGVLVDPPEPIGPTQLPDPSRRSGRSPLVVSLEQQVAAASSQTGAYSQQDESSRLDRSSLQVGDSPQIGFRLPPELLRQMAAFIATLPSRPPVSSSDQVGSVQAEDSVQAESSVQAEGSSHPGGKSQVTAFSQQETSSQPEAALQTDNTVEPNDTSQADSPTDAADISLDSIVN</sequence>
<dbReference type="AlphaFoldDB" id="A0A6A6UM40"/>
<dbReference type="InterPro" id="IPR050829">
    <property type="entry name" value="CorA_MIT"/>
</dbReference>
<feature type="transmembrane region" description="Helical" evidence="2">
    <location>
        <begin position="512"/>
        <end position="535"/>
    </location>
</feature>
<dbReference type="Pfam" id="PF01544">
    <property type="entry name" value="CorA"/>
    <property type="match status" value="1"/>
</dbReference>
<dbReference type="Proteomes" id="UP000799302">
    <property type="component" value="Unassembled WGS sequence"/>
</dbReference>
<evidence type="ECO:0000313" key="3">
    <source>
        <dbReference type="EMBL" id="KAF2671984.1"/>
    </source>
</evidence>